<feature type="region of interest" description="Disordered" evidence="3">
    <location>
        <begin position="374"/>
        <end position="404"/>
    </location>
</feature>
<dbReference type="InterPro" id="IPR017930">
    <property type="entry name" value="Myb_dom"/>
</dbReference>
<dbReference type="OrthoDB" id="2143914at2759"/>
<sequence>MEFDFSEDLTSNPTFWWEQELGNEFSIDECSPKGIFKDFQHFDQTSIDGSCSNLEFEIPSPKFDYLEAAFGNKSWTSSQIFDESKPLADEGDTCSMNFEVHEPKLPSVEGDNCSNVCEISELKPVAEEGADNWPVVCFDDFESKPMVEEGHKGFVNLDSYVSKPLVQEGENCSMNFNTYVTKPLAQGNKYLTDENDIYECKPFAKGNDNGIMDKFWKNSGYLNYQPAGTQGVLERYKSANLQEFGTANFGLQDDNSCITGDHASYQEADFNRNDEFIVKRTGKGHRIPRGQWTLEEDRLLARLVEKYGLRSWSHIAQLLKGRIGKQCRERWHNHLRPNIKKDTWSEEEDRILISTHAELGNKWAEIAKRLPGRTENSIKNHWNATKRKQFTKRRSRHAKSGSKSNLLQNYIKSLASNSRLVDYQRNRFKSLRSYSSNSTVSDNEKNKSSNSKVEIATNTLATKPPASVQQQDSYFFTKNGLVQNYSFNESLDFSFESKKLHEECNIKSLFKEVSCDSAVDEGNLEVEMLEDMQSFMQCEVKNDMDLVEMISQSNA</sequence>
<dbReference type="Proteomes" id="UP000631114">
    <property type="component" value="Unassembled WGS sequence"/>
</dbReference>
<feature type="compositionally biased region" description="Basic residues" evidence="3">
    <location>
        <begin position="384"/>
        <end position="400"/>
    </location>
</feature>
<comment type="caution">
    <text evidence="6">The sequence shown here is derived from an EMBL/GenBank/DDBJ whole genome shotgun (WGS) entry which is preliminary data.</text>
</comment>
<protein>
    <recommendedName>
        <fullName evidence="8">Transcription factor MYB98</fullName>
    </recommendedName>
</protein>
<dbReference type="Gene3D" id="1.10.10.60">
    <property type="entry name" value="Homeodomain-like"/>
    <property type="match status" value="2"/>
</dbReference>
<dbReference type="FunFam" id="1.10.10.60:FF:000010">
    <property type="entry name" value="Transcriptional activator Myb isoform A"/>
    <property type="match status" value="1"/>
</dbReference>
<evidence type="ECO:0000256" key="1">
    <source>
        <dbReference type="ARBA" id="ARBA00022737"/>
    </source>
</evidence>
<dbReference type="InterPro" id="IPR001005">
    <property type="entry name" value="SANT/Myb"/>
</dbReference>
<feature type="domain" description="Myb-like" evidence="4">
    <location>
        <begin position="336"/>
        <end position="386"/>
    </location>
</feature>
<evidence type="ECO:0000259" key="5">
    <source>
        <dbReference type="PROSITE" id="PS51294"/>
    </source>
</evidence>
<accession>A0A835HYR9</accession>
<dbReference type="CDD" id="cd00167">
    <property type="entry name" value="SANT"/>
    <property type="match status" value="2"/>
</dbReference>
<dbReference type="GO" id="GO:0000978">
    <property type="term" value="F:RNA polymerase II cis-regulatory region sequence-specific DNA binding"/>
    <property type="evidence" value="ECO:0007669"/>
    <property type="project" value="TreeGrafter"/>
</dbReference>
<dbReference type="AlphaFoldDB" id="A0A835HYR9"/>
<keyword evidence="7" id="KW-1185">Reference proteome</keyword>
<dbReference type="GO" id="GO:0000981">
    <property type="term" value="F:DNA-binding transcription factor activity, RNA polymerase II-specific"/>
    <property type="evidence" value="ECO:0007669"/>
    <property type="project" value="TreeGrafter"/>
</dbReference>
<feature type="compositionally biased region" description="Polar residues" evidence="3">
    <location>
        <begin position="374"/>
        <end position="383"/>
    </location>
</feature>
<name>A0A835HYR9_9MAGN</name>
<evidence type="ECO:0000313" key="7">
    <source>
        <dbReference type="Proteomes" id="UP000631114"/>
    </source>
</evidence>
<evidence type="ECO:0000259" key="4">
    <source>
        <dbReference type="PROSITE" id="PS50090"/>
    </source>
</evidence>
<keyword evidence="2" id="KW-0238">DNA-binding</keyword>
<evidence type="ECO:0000256" key="2">
    <source>
        <dbReference type="ARBA" id="ARBA00023125"/>
    </source>
</evidence>
<evidence type="ECO:0008006" key="8">
    <source>
        <dbReference type="Google" id="ProtNLM"/>
    </source>
</evidence>
<dbReference type="EMBL" id="JADFTS010000005">
    <property type="protein sequence ID" value="KAF9607309.1"/>
    <property type="molecule type" value="Genomic_DNA"/>
</dbReference>
<feature type="domain" description="HTH myb-type" evidence="5">
    <location>
        <begin position="284"/>
        <end position="339"/>
    </location>
</feature>
<feature type="domain" description="HTH myb-type" evidence="5">
    <location>
        <begin position="340"/>
        <end position="390"/>
    </location>
</feature>
<gene>
    <name evidence="6" type="ORF">IFM89_033854</name>
</gene>
<feature type="domain" description="Myb-like" evidence="4">
    <location>
        <begin position="284"/>
        <end position="335"/>
    </location>
</feature>
<dbReference type="GO" id="GO:0005634">
    <property type="term" value="C:nucleus"/>
    <property type="evidence" value="ECO:0007669"/>
    <property type="project" value="TreeGrafter"/>
</dbReference>
<reference evidence="6 7" key="1">
    <citation type="submission" date="2020-10" db="EMBL/GenBank/DDBJ databases">
        <title>The Coptis chinensis genome and diversification of protoberbering-type alkaloids.</title>
        <authorList>
            <person name="Wang B."/>
            <person name="Shu S."/>
            <person name="Song C."/>
            <person name="Liu Y."/>
        </authorList>
    </citation>
    <scope>NUCLEOTIDE SEQUENCE [LARGE SCALE GENOMIC DNA]</scope>
    <source>
        <strain evidence="6">HL-2020</strain>
        <tissue evidence="6">Leaf</tissue>
    </source>
</reference>
<evidence type="ECO:0000313" key="6">
    <source>
        <dbReference type="EMBL" id="KAF9607309.1"/>
    </source>
</evidence>
<keyword evidence="1" id="KW-0677">Repeat</keyword>
<dbReference type="PANTHER" id="PTHR45614">
    <property type="entry name" value="MYB PROTEIN-RELATED"/>
    <property type="match status" value="1"/>
</dbReference>
<dbReference type="InterPro" id="IPR009057">
    <property type="entry name" value="Homeodomain-like_sf"/>
</dbReference>
<dbReference type="SUPFAM" id="SSF46689">
    <property type="entry name" value="Homeodomain-like"/>
    <property type="match status" value="1"/>
</dbReference>
<evidence type="ECO:0000256" key="3">
    <source>
        <dbReference type="SAM" id="MobiDB-lite"/>
    </source>
</evidence>
<dbReference type="InterPro" id="IPR050560">
    <property type="entry name" value="MYB_TF"/>
</dbReference>
<organism evidence="6 7">
    <name type="scientific">Coptis chinensis</name>
    <dbReference type="NCBI Taxonomy" id="261450"/>
    <lineage>
        <taxon>Eukaryota</taxon>
        <taxon>Viridiplantae</taxon>
        <taxon>Streptophyta</taxon>
        <taxon>Embryophyta</taxon>
        <taxon>Tracheophyta</taxon>
        <taxon>Spermatophyta</taxon>
        <taxon>Magnoliopsida</taxon>
        <taxon>Ranunculales</taxon>
        <taxon>Ranunculaceae</taxon>
        <taxon>Coptidoideae</taxon>
        <taxon>Coptis</taxon>
    </lineage>
</organism>
<dbReference type="PROSITE" id="PS51294">
    <property type="entry name" value="HTH_MYB"/>
    <property type="match status" value="2"/>
</dbReference>
<dbReference type="SMART" id="SM00717">
    <property type="entry name" value="SANT"/>
    <property type="match status" value="2"/>
</dbReference>
<dbReference type="PANTHER" id="PTHR45614:SF285">
    <property type="entry name" value="TRANSCRIPTION FACTOR MYB98"/>
    <property type="match status" value="1"/>
</dbReference>
<dbReference type="Pfam" id="PF13921">
    <property type="entry name" value="Myb_DNA-bind_6"/>
    <property type="match status" value="1"/>
</dbReference>
<dbReference type="PROSITE" id="PS50090">
    <property type="entry name" value="MYB_LIKE"/>
    <property type="match status" value="2"/>
</dbReference>
<proteinExistence type="predicted"/>